<gene>
    <name evidence="3" type="ORF">SAMN02745229_01741</name>
</gene>
<dbReference type="PROSITE" id="PS50887">
    <property type="entry name" value="GGDEF"/>
    <property type="match status" value="1"/>
</dbReference>
<dbReference type="InterPro" id="IPR050469">
    <property type="entry name" value="Diguanylate_Cyclase"/>
</dbReference>
<proteinExistence type="predicted"/>
<keyword evidence="1" id="KW-1133">Transmembrane helix</keyword>
<organism evidence="3 4">
    <name type="scientific">Butyrivibrio fibrisolvens DSM 3071</name>
    <dbReference type="NCBI Taxonomy" id="1121131"/>
    <lineage>
        <taxon>Bacteria</taxon>
        <taxon>Bacillati</taxon>
        <taxon>Bacillota</taxon>
        <taxon>Clostridia</taxon>
        <taxon>Lachnospirales</taxon>
        <taxon>Lachnospiraceae</taxon>
        <taxon>Butyrivibrio</taxon>
    </lineage>
</organism>
<evidence type="ECO:0000256" key="1">
    <source>
        <dbReference type="SAM" id="Phobius"/>
    </source>
</evidence>
<keyword evidence="1" id="KW-0812">Transmembrane</keyword>
<dbReference type="SMART" id="SM00267">
    <property type="entry name" value="GGDEF"/>
    <property type="match status" value="1"/>
</dbReference>
<dbReference type="RefSeq" id="WP_073387061.1">
    <property type="nucleotide sequence ID" value="NZ_FQXK01000013.1"/>
</dbReference>
<keyword evidence="4" id="KW-1185">Reference proteome</keyword>
<protein>
    <submittedName>
        <fullName evidence="3">Diguanylate cyclase (GGDEF) domain-containing protein</fullName>
    </submittedName>
</protein>
<dbReference type="PANTHER" id="PTHR45138:SF9">
    <property type="entry name" value="DIGUANYLATE CYCLASE DGCM-RELATED"/>
    <property type="match status" value="1"/>
</dbReference>
<dbReference type="STRING" id="1121131.SAMN02745229_01741"/>
<evidence type="ECO:0000313" key="3">
    <source>
        <dbReference type="EMBL" id="SHI15757.1"/>
    </source>
</evidence>
<dbReference type="InterPro" id="IPR029787">
    <property type="entry name" value="Nucleotide_cyclase"/>
</dbReference>
<dbReference type="NCBIfam" id="TIGR00254">
    <property type="entry name" value="GGDEF"/>
    <property type="match status" value="1"/>
</dbReference>
<dbReference type="CDD" id="cd01949">
    <property type="entry name" value="GGDEF"/>
    <property type="match status" value="1"/>
</dbReference>
<sequence length="477" mass="53616">MRKHIVLITNILIIVVVVAGFAAIEFGLVNFFNQNAKNQAQNDVIVTGIDVSSQISNVSTTQRVASQMIASDIFLKKWTESETAIPENNENIDQLYDYLKEYQEVLGYDTVFFVSEKTGNYYYQDGLNKTISPADDFDSWYYNFVELDKSYDIQIDHDETMGFTTNLFVNCRVEDDDGNLLGVAGTAQEVSEIEEYITTMKDTMDVDIMIVNTGNAMNSFSGSTDYYKTPEEAANALGLTETVITSTDLGKDDYIWLDRIHCMTIKHNTDLNWNVIVVKDISDVLSEYNRIIAYAVVLLVIVLAIFITASTILLTRMNRLSIEHENTDDLTGLFNNRMFRMKYTENLRKHRGNLSLFMIDVDDFKQFNDQMGHLYGNGVLKMVASLLQQATANCGIVGRWGGDEFIGIMYMNSKRAADILGQIQSDLDKEDTKMPVRISGGVTNVHHGETIEAAIERADQGLYASKNAGKGTVTVHN</sequence>
<dbReference type="PANTHER" id="PTHR45138">
    <property type="entry name" value="REGULATORY COMPONENTS OF SENSORY TRANSDUCTION SYSTEM"/>
    <property type="match status" value="1"/>
</dbReference>
<dbReference type="AlphaFoldDB" id="A0A1M5YUK2"/>
<name>A0A1M5YUK2_BUTFI</name>
<evidence type="ECO:0000259" key="2">
    <source>
        <dbReference type="PROSITE" id="PS50887"/>
    </source>
</evidence>
<feature type="transmembrane region" description="Helical" evidence="1">
    <location>
        <begin position="7"/>
        <end position="32"/>
    </location>
</feature>
<dbReference type="GO" id="GO:0052621">
    <property type="term" value="F:diguanylate cyclase activity"/>
    <property type="evidence" value="ECO:0007669"/>
    <property type="project" value="TreeGrafter"/>
</dbReference>
<dbReference type="GeneID" id="89510001"/>
<feature type="transmembrane region" description="Helical" evidence="1">
    <location>
        <begin position="291"/>
        <end position="314"/>
    </location>
</feature>
<dbReference type="EMBL" id="FQXK01000013">
    <property type="protein sequence ID" value="SHI15757.1"/>
    <property type="molecule type" value="Genomic_DNA"/>
</dbReference>
<dbReference type="Proteomes" id="UP000184278">
    <property type="component" value="Unassembled WGS sequence"/>
</dbReference>
<feature type="domain" description="GGDEF" evidence="2">
    <location>
        <begin position="352"/>
        <end position="477"/>
    </location>
</feature>
<dbReference type="InterPro" id="IPR043128">
    <property type="entry name" value="Rev_trsase/Diguanyl_cyclase"/>
</dbReference>
<dbReference type="SUPFAM" id="SSF55073">
    <property type="entry name" value="Nucleotide cyclase"/>
    <property type="match status" value="1"/>
</dbReference>
<dbReference type="Gene3D" id="3.30.70.270">
    <property type="match status" value="1"/>
</dbReference>
<dbReference type="InterPro" id="IPR000160">
    <property type="entry name" value="GGDEF_dom"/>
</dbReference>
<dbReference type="Pfam" id="PF00990">
    <property type="entry name" value="GGDEF"/>
    <property type="match status" value="1"/>
</dbReference>
<keyword evidence="1" id="KW-0472">Membrane</keyword>
<reference evidence="4" key="1">
    <citation type="submission" date="2016-11" db="EMBL/GenBank/DDBJ databases">
        <authorList>
            <person name="Varghese N."/>
            <person name="Submissions S."/>
        </authorList>
    </citation>
    <scope>NUCLEOTIDE SEQUENCE [LARGE SCALE GENOMIC DNA]</scope>
    <source>
        <strain evidence="4">DSM 3071</strain>
    </source>
</reference>
<accession>A0A1M5YUK2</accession>
<evidence type="ECO:0000313" key="4">
    <source>
        <dbReference type="Proteomes" id="UP000184278"/>
    </source>
</evidence>
<dbReference type="OrthoDB" id="9759607at2"/>